<feature type="compositionally biased region" description="Acidic residues" evidence="1">
    <location>
        <begin position="30"/>
        <end position="47"/>
    </location>
</feature>
<gene>
    <name evidence="3" type="primary">LOC118499365</name>
</gene>
<dbReference type="AlphaFoldDB" id="A0A7E6D9K3"/>
<organism evidence="2 3">
    <name type="scientific">Phyllostomus discolor</name>
    <name type="common">pale spear-nosed bat</name>
    <dbReference type="NCBI Taxonomy" id="89673"/>
    <lineage>
        <taxon>Eukaryota</taxon>
        <taxon>Metazoa</taxon>
        <taxon>Chordata</taxon>
        <taxon>Craniata</taxon>
        <taxon>Vertebrata</taxon>
        <taxon>Euteleostomi</taxon>
        <taxon>Mammalia</taxon>
        <taxon>Eutheria</taxon>
        <taxon>Laurasiatheria</taxon>
        <taxon>Chiroptera</taxon>
        <taxon>Yangochiroptera</taxon>
        <taxon>Phyllostomidae</taxon>
        <taxon>Phyllostominae</taxon>
        <taxon>Phyllostomus</taxon>
    </lineage>
</organism>
<keyword evidence="2" id="KW-1185">Reference proteome</keyword>
<name>A0A7E6D9K3_9CHIR</name>
<protein>
    <submittedName>
        <fullName evidence="3">Uncharacterized protein LOC118499365</fullName>
    </submittedName>
</protein>
<evidence type="ECO:0000256" key="1">
    <source>
        <dbReference type="SAM" id="MobiDB-lite"/>
    </source>
</evidence>
<proteinExistence type="predicted"/>
<feature type="compositionally biased region" description="Basic and acidic residues" evidence="1">
    <location>
        <begin position="145"/>
        <end position="167"/>
    </location>
</feature>
<dbReference type="GeneID" id="118499365"/>
<reference evidence="3" key="1">
    <citation type="submission" date="2025-08" db="UniProtKB">
        <authorList>
            <consortium name="RefSeq"/>
        </authorList>
    </citation>
    <scope>IDENTIFICATION</scope>
    <source>
        <tissue evidence="3">Muscle</tissue>
    </source>
</reference>
<evidence type="ECO:0000313" key="2">
    <source>
        <dbReference type="Proteomes" id="UP000504628"/>
    </source>
</evidence>
<feature type="compositionally biased region" description="Basic and acidic residues" evidence="1">
    <location>
        <begin position="85"/>
        <end position="95"/>
    </location>
</feature>
<dbReference type="PANTHER" id="PTHR15551">
    <property type="entry name" value="LIM DOMAIN ONLY 7"/>
    <property type="match status" value="1"/>
</dbReference>
<dbReference type="GO" id="GO:0001725">
    <property type="term" value="C:stress fiber"/>
    <property type="evidence" value="ECO:0007669"/>
    <property type="project" value="TreeGrafter"/>
</dbReference>
<dbReference type="InParanoid" id="A0A7E6D9K3"/>
<dbReference type="RefSeq" id="XP_035875965.1">
    <property type="nucleotide sequence ID" value="XM_036020072.1"/>
</dbReference>
<feature type="region of interest" description="Disordered" evidence="1">
    <location>
        <begin position="134"/>
        <end position="221"/>
    </location>
</feature>
<dbReference type="Proteomes" id="UP000504628">
    <property type="component" value="Chromosome 1"/>
</dbReference>
<feature type="region of interest" description="Disordered" evidence="1">
    <location>
        <begin position="26"/>
        <end position="95"/>
    </location>
</feature>
<dbReference type="KEGG" id="pdic:118499365"/>
<accession>A0A7E6D9K3</accession>
<dbReference type="PANTHER" id="PTHR15551:SF3">
    <property type="entry name" value="LIM AND CALPONIN HOMOLOGY DOMAINS-CONTAINING PROTEIN 1"/>
    <property type="match status" value="1"/>
</dbReference>
<evidence type="ECO:0000313" key="3">
    <source>
        <dbReference type="RefSeq" id="XP_035875965.1"/>
    </source>
</evidence>
<dbReference type="GO" id="GO:0032034">
    <property type="term" value="F:myosin II head/neck binding"/>
    <property type="evidence" value="ECO:0007669"/>
    <property type="project" value="TreeGrafter"/>
</dbReference>
<feature type="compositionally biased region" description="Basic and acidic residues" evidence="1">
    <location>
        <begin position="190"/>
        <end position="199"/>
    </location>
</feature>
<sequence>MTRRGRGVCSPGRSVSLVNRIVQLTSYPETIEEEGSEAGSPCEEEEPAGQTDADGKPSADGLALPAGSGEEKPPPEGAAVAPAPKSEEKDAAEIQKRRRLEQAGIKVMPAAQRFASQKQLSDEKEAVHDIILLKENPFLAHQRGKNSESEGEVARRLPDLEKDDFAARRARRNQTKPTVPLNQLLYGPYRKKEAEKPESSKQLSKGISEKKSLEHKRNQGQTEEVKSVVTCVLRARESGPAEEGLRKVPDIHKDDLAQRRIQGSLAPPREAPSFVGGSSITEADLETWERLKVSGQTRCVMFSPAVALLNFEGIQCLAFDHFLFSWLEIVNASQNTEYILHELRVTNTKVTSHGDGKLPL</sequence>
<dbReference type="GO" id="GO:0051496">
    <property type="term" value="P:positive regulation of stress fiber assembly"/>
    <property type="evidence" value="ECO:0007669"/>
    <property type="project" value="TreeGrafter"/>
</dbReference>
<dbReference type="GO" id="GO:0051893">
    <property type="term" value="P:regulation of focal adhesion assembly"/>
    <property type="evidence" value="ECO:0007669"/>
    <property type="project" value="TreeGrafter"/>
</dbReference>
<feature type="compositionally biased region" description="Basic and acidic residues" evidence="1">
    <location>
        <begin position="207"/>
        <end position="217"/>
    </location>
</feature>